<keyword evidence="2 5" id="KW-0238">DNA-binding</keyword>
<dbReference type="STRING" id="29529.SAMN04488122_3196"/>
<evidence type="ECO:0000256" key="2">
    <source>
        <dbReference type="ARBA" id="ARBA00023125"/>
    </source>
</evidence>
<name>A0A1I0RPS8_9BACT</name>
<dbReference type="PANTHER" id="PTHR43280:SF2">
    <property type="entry name" value="HTH-TYPE TRANSCRIPTIONAL REGULATOR EXSA"/>
    <property type="match status" value="1"/>
</dbReference>
<dbReference type="AlphaFoldDB" id="A0A1I0RPS8"/>
<dbReference type="PROSITE" id="PS01124">
    <property type="entry name" value="HTH_ARAC_FAMILY_2"/>
    <property type="match status" value="1"/>
</dbReference>
<dbReference type="Proteomes" id="UP000199310">
    <property type="component" value="Unassembled WGS sequence"/>
</dbReference>
<dbReference type="GO" id="GO:0043565">
    <property type="term" value="F:sequence-specific DNA binding"/>
    <property type="evidence" value="ECO:0007669"/>
    <property type="project" value="InterPro"/>
</dbReference>
<keyword evidence="1" id="KW-0805">Transcription regulation</keyword>
<dbReference type="PANTHER" id="PTHR43280">
    <property type="entry name" value="ARAC-FAMILY TRANSCRIPTIONAL REGULATOR"/>
    <property type="match status" value="1"/>
</dbReference>
<evidence type="ECO:0000313" key="6">
    <source>
        <dbReference type="Proteomes" id="UP000199310"/>
    </source>
</evidence>
<reference evidence="6" key="1">
    <citation type="submission" date="2016-10" db="EMBL/GenBank/DDBJ databases">
        <authorList>
            <person name="Varghese N."/>
            <person name="Submissions S."/>
        </authorList>
    </citation>
    <scope>NUCLEOTIDE SEQUENCE [LARGE SCALE GENOMIC DNA]</scope>
    <source>
        <strain evidence="6">DSM 3695</strain>
    </source>
</reference>
<dbReference type="GO" id="GO:0003700">
    <property type="term" value="F:DNA-binding transcription factor activity"/>
    <property type="evidence" value="ECO:0007669"/>
    <property type="project" value="InterPro"/>
</dbReference>
<accession>A0A1I0RPS8</accession>
<gene>
    <name evidence="5" type="ORF">SAMN04488122_3196</name>
</gene>
<dbReference type="InterPro" id="IPR018060">
    <property type="entry name" value="HTH_AraC"/>
</dbReference>
<dbReference type="Pfam" id="PF12833">
    <property type="entry name" value="HTH_18"/>
    <property type="match status" value="1"/>
</dbReference>
<feature type="domain" description="HTH araC/xylS-type" evidence="4">
    <location>
        <begin position="177"/>
        <end position="277"/>
    </location>
</feature>
<proteinExistence type="predicted"/>
<dbReference type="InterPro" id="IPR009057">
    <property type="entry name" value="Homeodomain-like_sf"/>
</dbReference>
<dbReference type="EMBL" id="FOJG01000001">
    <property type="protein sequence ID" value="SEW43276.1"/>
    <property type="molecule type" value="Genomic_DNA"/>
</dbReference>
<dbReference type="Gene3D" id="1.10.10.60">
    <property type="entry name" value="Homeodomain-like"/>
    <property type="match status" value="2"/>
</dbReference>
<dbReference type="InterPro" id="IPR003313">
    <property type="entry name" value="AraC-bd"/>
</dbReference>
<sequence length="280" mass="32674">MQKLKQFDTLVIHEFEEAVFHLPVHSHTYYEIVYIFKGCGIHHLNNNQLSYKAGDLFVISPDDEHYFDIKKTTRFAFIKFTDNYFTDKSHLAPDAFLTSRPEAMMRHKLLKEVKLVLDEPCKTILHNTIENIVAYNCRCDVATSPLVYYQVLSVFGLIKEAIAKLDVRIGDGVPDKEALISFIHQHVYEPERIQVKHIAAHFNIAANYFSAYFKRNFGMSYREYVNSYRTKLIEKRITAGQQTLKQISAEFGFTDESHLSHFFRKRHLVSPVSFRNRAAQ</sequence>
<protein>
    <submittedName>
        <fullName evidence="5">AraC-type DNA-binding protein</fullName>
    </submittedName>
</protein>
<dbReference type="Gene3D" id="2.60.120.10">
    <property type="entry name" value="Jelly Rolls"/>
    <property type="match status" value="1"/>
</dbReference>
<dbReference type="InterPro" id="IPR014710">
    <property type="entry name" value="RmlC-like_jellyroll"/>
</dbReference>
<evidence type="ECO:0000313" key="5">
    <source>
        <dbReference type="EMBL" id="SEW43276.1"/>
    </source>
</evidence>
<evidence type="ECO:0000256" key="1">
    <source>
        <dbReference type="ARBA" id="ARBA00023015"/>
    </source>
</evidence>
<dbReference type="RefSeq" id="WP_089896337.1">
    <property type="nucleotide sequence ID" value="NZ_FOJG01000001.1"/>
</dbReference>
<keyword evidence="6" id="KW-1185">Reference proteome</keyword>
<evidence type="ECO:0000259" key="4">
    <source>
        <dbReference type="PROSITE" id="PS01124"/>
    </source>
</evidence>
<dbReference type="InterPro" id="IPR037923">
    <property type="entry name" value="HTH-like"/>
</dbReference>
<dbReference type="OrthoDB" id="636258at2"/>
<organism evidence="5 6">
    <name type="scientific">Chitinophaga arvensicola</name>
    <dbReference type="NCBI Taxonomy" id="29529"/>
    <lineage>
        <taxon>Bacteria</taxon>
        <taxon>Pseudomonadati</taxon>
        <taxon>Bacteroidota</taxon>
        <taxon>Chitinophagia</taxon>
        <taxon>Chitinophagales</taxon>
        <taxon>Chitinophagaceae</taxon>
        <taxon>Chitinophaga</taxon>
    </lineage>
</organism>
<dbReference type="SMART" id="SM00342">
    <property type="entry name" value="HTH_ARAC"/>
    <property type="match status" value="1"/>
</dbReference>
<evidence type="ECO:0000256" key="3">
    <source>
        <dbReference type="ARBA" id="ARBA00023163"/>
    </source>
</evidence>
<dbReference type="SUPFAM" id="SSF51215">
    <property type="entry name" value="Regulatory protein AraC"/>
    <property type="match status" value="1"/>
</dbReference>
<dbReference type="Pfam" id="PF02311">
    <property type="entry name" value="AraC_binding"/>
    <property type="match status" value="1"/>
</dbReference>
<dbReference type="SUPFAM" id="SSF46689">
    <property type="entry name" value="Homeodomain-like"/>
    <property type="match status" value="1"/>
</dbReference>
<keyword evidence="3" id="KW-0804">Transcription</keyword>